<name>A0AA87ZHS9_FICCA</name>
<reference evidence="2" key="1">
    <citation type="submission" date="2023-07" db="EMBL/GenBank/DDBJ databases">
        <title>draft genome sequence of fig (Ficus carica).</title>
        <authorList>
            <person name="Takahashi T."/>
            <person name="Nishimura K."/>
        </authorList>
    </citation>
    <scope>NUCLEOTIDE SEQUENCE</scope>
</reference>
<dbReference type="EMBL" id="BTGU01000002">
    <property type="protein sequence ID" value="GMN27466.1"/>
    <property type="molecule type" value="Genomic_DNA"/>
</dbReference>
<protein>
    <submittedName>
        <fullName evidence="2">Uncharacterized protein</fullName>
    </submittedName>
</protein>
<gene>
    <name evidence="2" type="ORF">TIFTF001_001656</name>
</gene>
<organism evidence="2 3">
    <name type="scientific">Ficus carica</name>
    <name type="common">Common fig</name>
    <dbReference type="NCBI Taxonomy" id="3494"/>
    <lineage>
        <taxon>Eukaryota</taxon>
        <taxon>Viridiplantae</taxon>
        <taxon>Streptophyta</taxon>
        <taxon>Embryophyta</taxon>
        <taxon>Tracheophyta</taxon>
        <taxon>Spermatophyta</taxon>
        <taxon>Magnoliopsida</taxon>
        <taxon>eudicotyledons</taxon>
        <taxon>Gunneridae</taxon>
        <taxon>Pentapetalae</taxon>
        <taxon>rosids</taxon>
        <taxon>fabids</taxon>
        <taxon>Rosales</taxon>
        <taxon>Moraceae</taxon>
        <taxon>Ficeae</taxon>
        <taxon>Ficus</taxon>
    </lineage>
</organism>
<sequence length="95" mass="10528">MSLSSPSEERRRGTSCHSTSLQSKLSVVISENHTERPLTIQTQLSFVTGDPPDFALSTRRGNQLPIAGEIVPSIARKIANRQSPRRLRTSTRRGD</sequence>
<dbReference type="Proteomes" id="UP001187192">
    <property type="component" value="Unassembled WGS sequence"/>
</dbReference>
<comment type="caution">
    <text evidence="2">The sequence shown here is derived from an EMBL/GenBank/DDBJ whole genome shotgun (WGS) entry which is preliminary data.</text>
</comment>
<dbReference type="AlphaFoldDB" id="A0AA87ZHS9"/>
<evidence type="ECO:0000313" key="3">
    <source>
        <dbReference type="Proteomes" id="UP001187192"/>
    </source>
</evidence>
<evidence type="ECO:0000313" key="2">
    <source>
        <dbReference type="EMBL" id="GMN27466.1"/>
    </source>
</evidence>
<evidence type="ECO:0000256" key="1">
    <source>
        <dbReference type="SAM" id="MobiDB-lite"/>
    </source>
</evidence>
<feature type="region of interest" description="Disordered" evidence="1">
    <location>
        <begin position="1"/>
        <end position="23"/>
    </location>
</feature>
<proteinExistence type="predicted"/>
<keyword evidence="3" id="KW-1185">Reference proteome</keyword>
<accession>A0AA87ZHS9</accession>